<sequence>MAAMNSQGRDKPSMAQVADFSPTPTVAESQSISEKTPRSPCAGERGAPEATEGRFIYPHSPGPCVLQTSVLRACRGKEATWCLLEPSIRSSHVFRRGGRITRKDSIGHCTYFLPSRYLVFCGCLPATCSTPQSPSLRLLKLHFHFNAPRHHHLPITAENTIITKQPVTPKRHVRQLPGKDGTTPQSSVAAMNRQGKDKQSQNVGILCFHQTHSRFTRGIDTRKGRLAVSWGERSQRKQREGLYIYVALDCALVKHV</sequence>
<name>A0ABR1YC00_9PEZI</name>
<proteinExistence type="predicted"/>
<protein>
    <submittedName>
        <fullName evidence="2">Uncharacterized protein</fullName>
    </submittedName>
</protein>
<comment type="caution">
    <text evidence="2">The sequence shown here is derived from an EMBL/GenBank/DDBJ whole genome shotgun (WGS) entry which is preliminary data.</text>
</comment>
<evidence type="ECO:0000256" key="1">
    <source>
        <dbReference type="SAM" id="MobiDB-lite"/>
    </source>
</evidence>
<dbReference type="Proteomes" id="UP001492380">
    <property type="component" value="Unassembled WGS sequence"/>
</dbReference>
<dbReference type="EMBL" id="JBBWRZ010000012">
    <property type="protein sequence ID" value="KAK8224948.1"/>
    <property type="molecule type" value="Genomic_DNA"/>
</dbReference>
<keyword evidence="3" id="KW-1185">Reference proteome</keyword>
<reference evidence="2 3" key="1">
    <citation type="submission" date="2024-04" db="EMBL/GenBank/DDBJ databases">
        <title>Phyllosticta paracitricarpa is synonymous to the EU quarantine fungus P. citricarpa based on phylogenomic analyses.</title>
        <authorList>
            <consortium name="Lawrence Berkeley National Laboratory"/>
            <person name="Van Ingen-Buijs V.A."/>
            <person name="Van Westerhoven A.C."/>
            <person name="Haridas S."/>
            <person name="Skiadas P."/>
            <person name="Martin F."/>
            <person name="Groenewald J.Z."/>
            <person name="Crous P.W."/>
            <person name="Seidl M.F."/>
        </authorList>
    </citation>
    <scope>NUCLEOTIDE SEQUENCE [LARGE SCALE GENOMIC DNA]</scope>
    <source>
        <strain evidence="2 3">CBS 123374</strain>
    </source>
</reference>
<evidence type="ECO:0000313" key="2">
    <source>
        <dbReference type="EMBL" id="KAK8224948.1"/>
    </source>
</evidence>
<gene>
    <name evidence="2" type="ORF">HDK90DRAFT_96284</name>
</gene>
<organism evidence="2 3">
    <name type="scientific">Phyllosticta capitalensis</name>
    <dbReference type="NCBI Taxonomy" id="121624"/>
    <lineage>
        <taxon>Eukaryota</taxon>
        <taxon>Fungi</taxon>
        <taxon>Dikarya</taxon>
        <taxon>Ascomycota</taxon>
        <taxon>Pezizomycotina</taxon>
        <taxon>Dothideomycetes</taxon>
        <taxon>Dothideomycetes incertae sedis</taxon>
        <taxon>Botryosphaeriales</taxon>
        <taxon>Phyllostictaceae</taxon>
        <taxon>Phyllosticta</taxon>
    </lineage>
</organism>
<evidence type="ECO:0000313" key="3">
    <source>
        <dbReference type="Proteomes" id="UP001492380"/>
    </source>
</evidence>
<feature type="compositionally biased region" description="Polar residues" evidence="1">
    <location>
        <begin position="22"/>
        <end position="34"/>
    </location>
</feature>
<feature type="region of interest" description="Disordered" evidence="1">
    <location>
        <begin position="1"/>
        <end position="47"/>
    </location>
</feature>
<accession>A0ABR1YC00</accession>